<dbReference type="PANTHER" id="PTHR10414:SF71">
    <property type="entry name" value="FI05338P"/>
    <property type="match status" value="1"/>
</dbReference>
<dbReference type="Gene3D" id="1.20.120.1760">
    <property type="match status" value="1"/>
</dbReference>
<name>A0A183S7J4_SCHSO</name>
<dbReference type="GO" id="GO:0005794">
    <property type="term" value="C:Golgi apparatus"/>
    <property type="evidence" value="ECO:0007669"/>
    <property type="project" value="TreeGrafter"/>
</dbReference>
<accession>A0A183S7J4</accession>
<dbReference type="PANTHER" id="PTHR10414">
    <property type="entry name" value="ETHANOLAMINEPHOSPHOTRANSFERASE"/>
    <property type="match status" value="1"/>
</dbReference>
<dbReference type="OrthoDB" id="196717at2759"/>
<reference evidence="6 7" key="2">
    <citation type="submission" date="2018-11" db="EMBL/GenBank/DDBJ databases">
        <authorList>
            <consortium name="Pathogen Informatics"/>
        </authorList>
    </citation>
    <scope>NUCLEOTIDE SEQUENCE [LARGE SCALE GENOMIC DNA]</scope>
    <source>
        <strain evidence="6 7">NST_G2</strain>
    </source>
</reference>
<dbReference type="STRING" id="70667.A0A183S7J4"/>
<comment type="subcellular location">
    <subcellularLocation>
        <location evidence="1">Membrane</location>
    </subcellularLocation>
</comment>
<dbReference type="GO" id="GO:0005789">
    <property type="term" value="C:endoplasmic reticulum membrane"/>
    <property type="evidence" value="ECO:0007669"/>
    <property type="project" value="TreeGrafter"/>
</dbReference>
<evidence type="ECO:0000256" key="5">
    <source>
        <dbReference type="RuleBase" id="RU003750"/>
    </source>
</evidence>
<organism evidence="8">
    <name type="scientific">Schistocephalus solidus</name>
    <name type="common">Tapeworm</name>
    <dbReference type="NCBI Taxonomy" id="70667"/>
    <lineage>
        <taxon>Eukaryota</taxon>
        <taxon>Metazoa</taxon>
        <taxon>Spiralia</taxon>
        <taxon>Lophotrochozoa</taxon>
        <taxon>Platyhelminthes</taxon>
        <taxon>Cestoda</taxon>
        <taxon>Eucestoda</taxon>
        <taxon>Diphyllobothriidea</taxon>
        <taxon>Diphyllobothriidae</taxon>
        <taxon>Schistocephalus</taxon>
    </lineage>
</organism>
<dbReference type="Pfam" id="PF01066">
    <property type="entry name" value="CDP-OH_P_transf"/>
    <property type="match status" value="1"/>
</dbReference>
<dbReference type="GO" id="GO:0006646">
    <property type="term" value="P:phosphatidylethanolamine biosynthetic process"/>
    <property type="evidence" value="ECO:0007669"/>
    <property type="project" value="TreeGrafter"/>
</dbReference>
<keyword evidence="4" id="KW-0472">Membrane</keyword>
<keyword evidence="3 5" id="KW-0808">Transferase</keyword>
<dbReference type="PIRSF" id="PIRSF015665">
    <property type="entry name" value="CHOPT"/>
    <property type="match status" value="1"/>
</dbReference>
<dbReference type="Proteomes" id="UP000275846">
    <property type="component" value="Unassembled WGS sequence"/>
</dbReference>
<dbReference type="EMBL" id="UYSU01000103">
    <property type="protein sequence ID" value="VDL85209.1"/>
    <property type="molecule type" value="Genomic_DNA"/>
</dbReference>
<comment type="similarity">
    <text evidence="2 5">Belongs to the CDP-alcohol phosphatidyltransferase class-I family.</text>
</comment>
<evidence type="ECO:0000256" key="1">
    <source>
        <dbReference type="ARBA" id="ARBA00004370"/>
    </source>
</evidence>
<dbReference type="InterPro" id="IPR048254">
    <property type="entry name" value="CDP_ALCOHOL_P_TRANSF_CS"/>
</dbReference>
<protein>
    <submittedName>
        <fullName evidence="8">Ethanolaminephosphotransferase 1</fullName>
    </submittedName>
</protein>
<sequence>MAVLTERMKRGVLKHKVSLKLPLFIILILVRLCRYQPLLKLHYAPILELCCTGALLSVLTHLPQFCPRNVAPNLLTLIGFLSTVLNFSLLTYYDPNFTGPEKIPRWLWLWSAILIFIAHTLDGIDGKQARRIGLSSPLGELLDHSCDAWTAFFLPASFFTLLSDQLALPDLFYYHWMIAGGFLIAHWEKSLTGVLYLPWSYDLSQIAVVVMFLLTYLFSPSIWSLRLPVVNLLLSDIIPYFAAVLFWVFSVSISVFNVVKACRKGSAPWPTLPAIVCPLLGNIFAYVLSRVWLVYSPTHVITRCPRLFLVCMGTLSAHITTRVILAELTKTRPPTWPSLMTLYALAVLAVCFGLPPSLAARFEMPCLVTLTTVIIVTHTFFCICMVNELCSLFKIRAFLV</sequence>
<dbReference type="InterPro" id="IPR014472">
    <property type="entry name" value="CHOPT"/>
</dbReference>
<gene>
    <name evidence="6" type="ORF">SSLN_LOCUS192</name>
</gene>
<evidence type="ECO:0000256" key="4">
    <source>
        <dbReference type="ARBA" id="ARBA00023136"/>
    </source>
</evidence>
<evidence type="ECO:0000256" key="2">
    <source>
        <dbReference type="ARBA" id="ARBA00010441"/>
    </source>
</evidence>
<dbReference type="AlphaFoldDB" id="A0A183S7J4"/>
<keyword evidence="7" id="KW-1185">Reference proteome</keyword>
<dbReference type="InterPro" id="IPR000462">
    <property type="entry name" value="CDP-OH_P_trans"/>
</dbReference>
<evidence type="ECO:0000313" key="6">
    <source>
        <dbReference type="EMBL" id="VDL85209.1"/>
    </source>
</evidence>
<dbReference type="WBParaSite" id="SSLN_0000020001-mRNA-1">
    <property type="protein sequence ID" value="SSLN_0000020001-mRNA-1"/>
    <property type="gene ID" value="SSLN_0000020001"/>
</dbReference>
<dbReference type="InterPro" id="IPR043130">
    <property type="entry name" value="CDP-OH_PTrfase_TM_dom"/>
</dbReference>
<reference evidence="8" key="1">
    <citation type="submission" date="2016-06" db="UniProtKB">
        <authorList>
            <consortium name="WormBaseParasite"/>
        </authorList>
    </citation>
    <scope>IDENTIFICATION</scope>
</reference>
<evidence type="ECO:0000313" key="8">
    <source>
        <dbReference type="WBParaSite" id="SSLN_0000020001-mRNA-1"/>
    </source>
</evidence>
<proteinExistence type="inferred from homology"/>
<dbReference type="GO" id="GO:0004307">
    <property type="term" value="F:ethanolaminephosphotransferase activity"/>
    <property type="evidence" value="ECO:0007669"/>
    <property type="project" value="TreeGrafter"/>
</dbReference>
<dbReference type="PROSITE" id="PS00379">
    <property type="entry name" value="CDP_ALCOHOL_P_TRANSF"/>
    <property type="match status" value="1"/>
</dbReference>
<evidence type="ECO:0000256" key="3">
    <source>
        <dbReference type="ARBA" id="ARBA00022679"/>
    </source>
</evidence>
<evidence type="ECO:0000313" key="7">
    <source>
        <dbReference type="Proteomes" id="UP000275846"/>
    </source>
</evidence>